<evidence type="ECO:0000256" key="4">
    <source>
        <dbReference type="ARBA" id="ARBA00022475"/>
    </source>
</evidence>
<evidence type="ECO:0000256" key="8">
    <source>
        <dbReference type="ARBA" id="ARBA00023136"/>
    </source>
</evidence>
<evidence type="ECO:0000259" key="12">
    <source>
        <dbReference type="Pfam" id="PF26002"/>
    </source>
</evidence>
<comment type="subcellular location">
    <subcellularLocation>
        <location evidence="1 9">Cell inner membrane</location>
        <topology evidence="1 9">Single-pass membrane protein</topology>
    </subcellularLocation>
</comment>
<keyword evidence="6 9" id="KW-0812">Transmembrane</keyword>
<evidence type="ECO:0000256" key="3">
    <source>
        <dbReference type="ARBA" id="ARBA00022448"/>
    </source>
</evidence>
<organism evidence="13 14">
    <name type="scientific">Roseibium aggregatum</name>
    <dbReference type="NCBI Taxonomy" id="187304"/>
    <lineage>
        <taxon>Bacteria</taxon>
        <taxon>Pseudomonadati</taxon>
        <taxon>Pseudomonadota</taxon>
        <taxon>Alphaproteobacteria</taxon>
        <taxon>Hyphomicrobiales</taxon>
        <taxon>Stappiaceae</taxon>
        <taxon>Roseibium</taxon>
    </lineage>
</organism>
<dbReference type="EMBL" id="CXST01000001">
    <property type="protein sequence ID" value="CTQ43770.1"/>
    <property type="molecule type" value="Genomic_DNA"/>
</dbReference>
<dbReference type="Gene3D" id="2.40.30.170">
    <property type="match status" value="1"/>
</dbReference>
<dbReference type="Proteomes" id="UP000048926">
    <property type="component" value="Unassembled WGS sequence"/>
</dbReference>
<evidence type="ECO:0000256" key="10">
    <source>
        <dbReference type="SAM" id="MobiDB-lite"/>
    </source>
</evidence>
<keyword evidence="8 9" id="KW-0472">Membrane</keyword>
<keyword evidence="3 9" id="KW-0813">Transport</keyword>
<evidence type="ECO:0000259" key="11">
    <source>
        <dbReference type="Pfam" id="PF25994"/>
    </source>
</evidence>
<dbReference type="PRINTS" id="PR01490">
    <property type="entry name" value="RTXTOXIND"/>
</dbReference>
<evidence type="ECO:0000256" key="1">
    <source>
        <dbReference type="ARBA" id="ARBA00004377"/>
    </source>
</evidence>
<keyword evidence="7 9" id="KW-1133">Transmembrane helix</keyword>
<evidence type="ECO:0000256" key="2">
    <source>
        <dbReference type="ARBA" id="ARBA00009477"/>
    </source>
</evidence>
<comment type="similarity">
    <text evidence="2 9">Belongs to the membrane fusion protein (MFP) (TC 8.A.1) family.</text>
</comment>
<name>A0A0M6Y4N8_9HYPH</name>
<dbReference type="AlphaFoldDB" id="A0A0M6Y4N8"/>
<feature type="transmembrane region" description="Helical" evidence="9">
    <location>
        <begin position="46"/>
        <end position="65"/>
    </location>
</feature>
<dbReference type="NCBIfam" id="TIGR01843">
    <property type="entry name" value="type_I_hlyD"/>
    <property type="match status" value="1"/>
</dbReference>
<reference evidence="14" key="1">
    <citation type="submission" date="2015-07" db="EMBL/GenBank/DDBJ databases">
        <authorList>
            <person name="Rodrigo-Torres Lidia"/>
            <person name="Arahal R.David."/>
        </authorList>
    </citation>
    <scope>NUCLEOTIDE SEQUENCE [LARGE SCALE GENOMIC DNA]</scope>
    <source>
        <strain evidence="14">CECT 4801</strain>
    </source>
</reference>
<dbReference type="Gene3D" id="2.40.50.100">
    <property type="match status" value="1"/>
</dbReference>
<dbReference type="InterPro" id="IPR010129">
    <property type="entry name" value="T1SS_HlyD"/>
</dbReference>
<sequence length="464" mass="50988">MSERSEQAKPPVATPSSEAATGAGQAYWMAALKADDARPPSLRKPLLAAALAVSIGFGGFLLWGFTADLDSAAVATGKVIVDSKRKTISHLEGGILRRLLVQEGDFVDAGQPLVELDDTRARAELAQLHGKRTSLLARLARLRAERDLSEEIVFPEELKNSSEPLIAEVVAAERGVFEKRRQVYEGKIAFQQKEMEQYVAQIEANQAQIEATGHRRKLLEERVDALSGLEKKGFTSKAMLSEVQLELSEMIGDGGELEAQKARAEKARQGAEVALLQAEQEWQSDIAGKILEAQLELNLTNEQIISSQDVLDRLVVHSPQAGIVSSIEMRTPGGVVEPGKAIMDIVPRDEKMLVEVRMNLNDIDTVRVGSEARIRLTAYDRQNTSPLGGEVTYVAADQTVDPQTQAAFYIVRAQVRSEELDGKPALTLYPGMPAEVLIIRRARKAMDYLLEPITQSLDRAFRED</sequence>
<dbReference type="Gene3D" id="1.10.287.470">
    <property type="entry name" value="Helix hairpin bin"/>
    <property type="match status" value="1"/>
</dbReference>
<protein>
    <recommendedName>
        <fullName evidence="9">Membrane fusion protein (MFP) family protein</fullName>
    </recommendedName>
</protein>
<feature type="region of interest" description="Disordered" evidence="10">
    <location>
        <begin position="1"/>
        <end position="20"/>
    </location>
</feature>
<evidence type="ECO:0000256" key="6">
    <source>
        <dbReference type="ARBA" id="ARBA00022692"/>
    </source>
</evidence>
<feature type="domain" description="AprE-like long alpha-helical hairpin" evidence="11">
    <location>
        <begin position="121"/>
        <end position="310"/>
    </location>
</feature>
<evidence type="ECO:0000256" key="9">
    <source>
        <dbReference type="RuleBase" id="RU365093"/>
    </source>
</evidence>
<dbReference type="GO" id="GO:0005886">
    <property type="term" value="C:plasma membrane"/>
    <property type="evidence" value="ECO:0007669"/>
    <property type="project" value="UniProtKB-SubCell"/>
</dbReference>
<gene>
    <name evidence="13" type="primary">prsE_2</name>
    <name evidence="13" type="ORF">LAL4801_02212</name>
</gene>
<dbReference type="STRING" id="187304.B0E33_18415"/>
<evidence type="ECO:0000313" key="13">
    <source>
        <dbReference type="EMBL" id="CTQ43770.1"/>
    </source>
</evidence>
<feature type="domain" description="AprE-like beta-barrel" evidence="12">
    <location>
        <begin position="352"/>
        <end position="439"/>
    </location>
</feature>
<dbReference type="Pfam" id="PF25994">
    <property type="entry name" value="HH_AprE"/>
    <property type="match status" value="1"/>
</dbReference>
<proteinExistence type="inferred from homology"/>
<dbReference type="PANTHER" id="PTHR30386">
    <property type="entry name" value="MEMBRANE FUSION SUBUNIT OF EMRAB-TOLC MULTIDRUG EFFLUX PUMP"/>
    <property type="match status" value="1"/>
</dbReference>
<keyword evidence="14" id="KW-1185">Reference proteome</keyword>
<dbReference type="InterPro" id="IPR058982">
    <property type="entry name" value="Beta-barrel_AprE"/>
</dbReference>
<dbReference type="InterPro" id="IPR058781">
    <property type="entry name" value="HH_AprE-like"/>
</dbReference>
<dbReference type="PANTHER" id="PTHR30386:SF17">
    <property type="entry name" value="ALKALINE PROTEASE SECRETION PROTEIN APRE"/>
    <property type="match status" value="1"/>
</dbReference>
<dbReference type="GO" id="GO:0015031">
    <property type="term" value="P:protein transport"/>
    <property type="evidence" value="ECO:0007669"/>
    <property type="project" value="InterPro"/>
</dbReference>
<evidence type="ECO:0000313" key="14">
    <source>
        <dbReference type="Proteomes" id="UP000048926"/>
    </source>
</evidence>
<keyword evidence="5 9" id="KW-0997">Cell inner membrane</keyword>
<dbReference type="Pfam" id="PF26002">
    <property type="entry name" value="Beta-barrel_AprE"/>
    <property type="match status" value="1"/>
</dbReference>
<dbReference type="InterPro" id="IPR050739">
    <property type="entry name" value="MFP"/>
</dbReference>
<dbReference type="RefSeq" id="WP_208984229.1">
    <property type="nucleotide sequence ID" value="NZ_CXST01000001.1"/>
</dbReference>
<evidence type="ECO:0000256" key="7">
    <source>
        <dbReference type="ARBA" id="ARBA00022989"/>
    </source>
</evidence>
<keyword evidence="4 9" id="KW-1003">Cell membrane</keyword>
<accession>A0A0M6Y4N8</accession>
<evidence type="ECO:0000256" key="5">
    <source>
        <dbReference type="ARBA" id="ARBA00022519"/>
    </source>
</evidence>